<dbReference type="InterPro" id="IPR012658">
    <property type="entry name" value="YheV"/>
</dbReference>
<evidence type="ECO:0000313" key="2">
    <source>
        <dbReference type="Proteomes" id="UP000254835"/>
    </source>
</evidence>
<dbReference type="EMBL" id="UHJA01000001">
    <property type="protein sequence ID" value="SUP77448.1"/>
    <property type="molecule type" value="Genomic_DNA"/>
</dbReference>
<dbReference type="Pfam" id="PF09526">
    <property type="entry name" value="DUF2387"/>
    <property type="match status" value="1"/>
</dbReference>
<organism evidence="1 2">
    <name type="scientific">Yersinia frederiksenii</name>
    <dbReference type="NCBI Taxonomy" id="29484"/>
    <lineage>
        <taxon>Bacteria</taxon>
        <taxon>Pseudomonadati</taxon>
        <taxon>Pseudomonadota</taxon>
        <taxon>Gammaproteobacteria</taxon>
        <taxon>Enterobacterales</taxon>
        <taxon>Yersiniaceae</taxon>
        <taxon>Yersinia</taxon>
    </lineage>
</organism>
<dbReference type="AlphaFoldDB" id="A0A380PV74"/>
<name>A0A380PV74_YERFR</name>
<reference evidence="1 2" key="1">
    <citation type="submission" date="2018-06" db="EMBL/GenBank/DDBJ databases">
        <authorList>
            <consortium name="Pathogen Informatics"/>
            <person name="Doyle S."/>
        </authorList>
    </citation>
    <scope>NUCLEOTIDE SEQUENCE [LARGE SCALE GENOMIC DNA]</scope>
    <source>
        <strain evidence="1 2">NCTC11470</strain>
    </source>
</reference>
<protein>
    <submittedName>
        <fullName evidence="1">Putative cytoplasmic protein,probably associated with Glutathione-regulated potassium-efflux</fullName>
    </submittedName>
</protein>
<gene>
    <name evidence="1" type="ORF">NCTC11470_02519</name>
</gene>
<proteinExistence type="predicted"/>
<dbReference type="NCBIfam" id="TIGR02443">
    <property type="entry name" value="YheV family putative zinc ribbon protein"/>
    <property type="match status" value="1"/>
</dbReference>
<dbReference type="Proteomes" id="UP000254835">
    <property type="component" value="Unassembled WGS sequence"/>
</dbReference>
<accession>A0A380PV74</accession>
<sequence>MNNGGENGKMTSNNQTRTRKRFIAGAVCPQCKALDTLALWREDQVEVVECVKCGHHQRQTDEQVSQHVRANEQVIGIFHPE</sequence>
<evidence type="ECO:0000313" key="1">
    <source>
        <dbReference type="EMBL" id="SUP77448.1"/>
    </source>
</evidence>